<sequence>MEQPVRIDEVMMQLHQALANDESGVDAATIVTSYLRCVELITKAMRCQPDQETYTKLSQYGKSCFDRINKLSMTMGPASYDALKASIPCATPERRTDQSELATNAYLTRSEQRAVVGYDKAIAYYKKVIQDLQGGPGHTMDRAGLATYKTCCEKLSVIELHRGRMESMAKSREEKDKTSSLMERTRSRVGRVITGLGDIRQSMAPEHAIDEATESILKEIKSTEAREDALSFVYLISDSIKAVATRLNGELSADDVYSRLFAQLMPAIRGKYAIWLSSEIEEYRMRLAGFMNTSTSNTASLIHLTRLESAESPISLAEIMQSVVDSLKTDTSSAEDLVVLVMRALMDSPDVCPIADCAIVEDLAPEELFLDGSKTAGVAAIQEATARIRRSVQ</sequence>
<keyword evidence="2" id="KW-1185">Reference proteome</keyword>
<gene>
    <name evidence="1" type="ORF">J8273_2851</name>
</gene>
<evidence type="ECO:0000313" key="1">
    <source>
        <dbReference type="EMBL" id="KAG9395647.1"/>
    </source>
</evidence>
<comment type="caution">
    <text evidence="1">The sequence shown here is derived from an EMBL/GenBank/DDBJ whole genome shotgun (WGS) entry which is preliminary data.</text>
</comment>
<organism evidence="1 2">
    <name type="scientific">Carpediemonas membranifera</name>
    <dbReference type="NCBI Taxonomy" id="201153"/>
    <lineage>
        <taxon>Eukaryota</taxon>
        <taxon>Metamonada</taxon>
        <taxon>Carpediemonas-like organisms</taxon>
        <taxon>Carpediemonas</taxon>
    </lineage>
</organism>
<dbReference type="AlphaFoldDB" id="A0A8J6E5E5"/>
<protein>
    <submittedName>
        <fullName evidence="1">Uncharacterized protein</fullName>
    </submittedName>
</protein>
<reference evidence="1" key="1">
    <citation type="submission" date="2021-05" db="EMBL/GenBank/DDBJ databases">
        <title>A free-living protist that lacks canonical eukaryotic 1 DNA replication and segregation systems.</title>
        <authorList>
            <person name="Salas-Leiva D.E."/>
            <person name="Tromer E.C."/>
            <person name="Curtis B.A."/>
            <person name="Jerlstrom-Hultqvist J."/>
            <person name="Kolisko M."/>
            <person name="Yi Z."/>
            <person name="Salas-Leiva J.S."/>
            <person name="Gallot-Lavallee L."/>
            <person name="Kops G.J.P.L."/>
            <person name="Archibald J.M."/>
            <person name="Simpson A.G.B."/>
            <person name="Roger A.J."/>
        </authorList>
    </citation>
    <scope>NUCLEOTIDE SEQUENCE</scope>
    <source>
        <strain evidence="1">BICM</strain>
    </source>
</reference>
<name>A0A8J6E5E5_9EUKA</name>
<dbReference type="Proteomes" id="UP000717585">
    <property type="component" value="Unassembled WGS sequence"/>
</dbReference>
<proteinExistence type="predicted"/>
<evidence type="ECO:0000313" key="2">
    <source>
        <dbReference type="Proteomes" id="UP000717585"/>
    </source>
</evidence>
<accession>A0A8J6E5E5</accession>
<dbReference type="EMBL" id="JAHDYR010000009">
    <property type="protein sequence ID" value="KAG9395647.1"/>
    <property type="molecule type" value="Genomic_DNA"/>
</dbReference>